<evidence type="ECO:0000256" key="1">
    <source>
        <dbReference type="SAM" id="MobiDB-lite"/>
    </source>
</evidence>
<organism evidence="2 3">
    <name type="scientific">Phakopsora pachyrhizi</name>
    <name type="common">Asian soybean rust disease fungus</name>
    <dbReference type="NCBI Taxonomy" id="170000"/>
    <lineage>
        <taxon>Eukaryota</taxon>
        <taxon>Fungi</taxon>
        <taxon>Dikarya</taxon>
        <taxon>Basidiomycota</taxon>
        <taxon>Pucciniomycotina</taxon>
        <taxon>Pucciniomycetes</taxon>
        <taxon>Pucciniales</taxon>
        <taxon>Phakopsoraceae</taxon>
        <taxon>Phakopsora</taxon>
    </lineage>
</organism>
<feature type="compositionally biased region" description="Low complexity" evidence="1">
    <location>
        <begin position="21"/>
        <end position="38"/>
    </location>
</feature>
<evidence type="ECO:0000313" key="2">
    <source>
        <dbReference type="EMBL" id="CAH7673399.1"/>
    </source>
</evidence>
<dbReference type="AlphaFoldDB" id="A0AAV0AWD4"/>
<feature type="region of interest" description="Disordered" evidence="1">
    <location>
        <begin position="88"/>
        <end position="108"/>
    </location>
</feature>
<accession>A0AAV0AWD4</accession>
<gene>
    <name evidence="2" type="ORF">PPACK8108_LOCUS8251</name>
</gene>
<evidence type="ECO:0000313" key="3">
    <source>
        <dbReference type="Proteomes" id="UP001153365"/>
    </source>
</evidence>
<dbReference type="Proteomes" id="UP001153365">
    <property type="component" value="Unassembled WGS sequence"/>
</dbReference>
<comment type="caution">
    <text evidence="2">The sequence shown here is derived from an EMBL/GenBank/DDBJ whole genome shotgun (WGS) entry which is preliminary data.</text>
</comment>
<name>A0AAV0AWD4_PHAPC</name>
<reference evidence="2" key="1">
    <citation type="submission" date="2022-06" db="EMBL/GenBank/DDBJ databases">
        <authorList>
            <consortium name="SYNGENTA / RWTH Aachen University"/>
        </authorList>
    </citation>
    <scope>NUCLEOTIDE SEQUENCE</scope>
</reference>
<keyword evidence="3" id="KW-1185">Reference proteome</keyword>
<protein>
    <submittedName>
        <fullName evidence="2">Uncharacterized protein</fullName>
    </submittedName>
</protein>
<dbReference type="EMBL" id="CALTRL010001678">
    <property type="protein sequence ID" value="CAH7673399.1"/>
    <property type="molecule type" value="Genomic_DNA"/>
</dbReference>
<feature type="region of interest" description="Disordered" evidence="1">
    <location>
        <begin position="1"/>
        <end position="49"/>
    </location>
</feature>
<sequence>MKMRTRSQNPPNPIPYLLFHTSGSSTRSSSFDGSFSNDRSYHPSPISSSKLLDEFRSESSLKIKTSPSKSLQELKDLYQSPFLKNGLIESPSFQSRGKKADDQHQKSKFGAEISSVKNLYQSPIFKDSLSEYAASISKQDISMLENLRKEPENT</sequence>
<proteinExistence type="predicted"/>